<protein>
    <submittedName>
        <fullName evidence="2">Uncharacterized protein</fullName>
    </submittedName>
</protein>
<feature type="region of interest" description="Disordered" evidence="1">
    <location>
        <begin position="1113"/>
        <end position="1184"/>
    </location>
</feature>
<feature type="compositionally biased region" description="Polar residues" evidence="1">
    <location>
        <begin position="833"/>
        <end position="856"/>
    </location>
</feature>
<comment type="caution">
    <text evidence="2">The sequence shown here is derived from an EMBL/GenBank/DDBJ whole genome shotgun (WGS) entry which is preliminary data.</text>
</comment>
<feature type="compositionally biased region" description="Basic and acidic residues" evidence="1">
    <location>
        <begin position="1144"/>
        <end position="1175"/>
    </location>
</feature>
<evidence type="ECO:0000313" key="3">
    <source>
        <dbReference type="Proteomes" id="UP000265515"/>
    </source>
</evidence>
<proteinExistence type="predicted"/>
<feature type="compositionally biased region" description="Polar residues" evidence="1">
    <location>
        <begin position="53"/>
        <end position="64"/>
    </location>
</feature>
<feature type="compositionally biased region" description="Polar residues" evidence="1">
    <location>
        <begin position="1113"/>
        <end position="1138"/>
    </location>
</feature>
<feature type="region of interest" description="Disordered" evidence="1">
    <location>
        <begin position="820"/>
        <end position="856"/>
    </location>
</feature>
<evidence type="ECO:0000313" key="2">
    <source>
        <dbReference type="EMBL" id="GBG88112.1"/>
    </source>
</evidence>
<accession>A0A388M0V0</accession>
<keyword evidence="3" id="KW-1185">Reference proteome</keyword>
<evidence type="ECO:0000256" key="1">
    <source>
        <dbReference type="SAM" id="MobiDB-lite"/>
    </source>
</evidence>
<dbReference type="AlphaFoldDB" id="A0A388M0V0"/>
<reference evidence="2 3" key="1">
    <citation type="journal article" date="2018" name="Cell">
        <title>The Chara Genome: Secondary Complexity and Implications for Plant Terrestrialization.</title>
        <authorList>
            <person name="Nishiyama T."/>
            <person name="Sakayama H."/>
            <person name="Vries J.D."/>
            <person name="Buschmann H."/>
            <person name="Saint-Marcoux D."/>
            <person name="Ullrich K.K."/>
            <person name="Haas F.B."/>
            <person name="Vanderstraeten L."/>
            <person name="Becker D."/>
            <person name="Lang D."/>
            <person name="Vosolsobe S."/>
            <person name="Rombauts S."/>
            <person name="Wilhelmsson P.K.I."/>
            <person name="Janitza P."/>
            <person name="Kern R."/>
            <person name="Heyl A."/>
            <person name="Rumpler F."/>
            <person name="Villalobos L.I.A.C."/>
            <person name="Clay J.M."/>
            <person name="Skokan R."/>
            <person name="Toyoda A."/>
            <person name="Suzuki Y."/>
            <person name="Kagoshima H."/>
            <person name="Schijlen E."/>
            <person name="Tajeshwar N."/>
            <person name="Catarino B."/>
            <person name="Hetherington A.J."/>
            <person name="Saltykova A."/>
            <person name="Bonnot C."/>
            <person name="Breuninger H."/>
            <person name="Symeonidi A."/>
            <person name="Radhakrishnan G.V."/>
            <person name="Van Nieuwerburgh F."/>
            <person name="Deforce D."/>
            <person name="Chang C."/>
            <person name="Karol K.G."/>
            <person name="Hedrich R."/>
            <person name="Ulvskov P."/>
            <person name="Glockner G."/>
            <person name="Delwiche C.F."/>
            <person name="Petrasek J."/>
            <person name="Van de Peer Y."/>
            <person name="Friml J."/>
            <person name="Beilby M."/>
            <person name="Dolan L."/>
            <person name="Kohara Y."/>
            <person name="Sugano S."/>
            <person name="Fujiyama A."/>
            <person name="Delaux P.-M."/>
            <person name="Quint M."/>
            <person name="TheiBen G."/>
            <person name="Hagemann M."/>
            <person name="Harholt J."/>
            <person name="Dunand C."/>
            <person name="Zachgo S."/>
            <person name="Langdale J."/>
            <person name="Maumus F."/>
            <person name="Straeten D.V.D."/>
            <person name="Gould S.B."/>
            <person name="Rensing S.A."/>
        </authorList>
    </citation>
    <scope>NUCLEOTIDE SEQUENCE [LARGE SCALE GENOMIC DNA]</scope>
    <source>
        <strain evidence="2 3">S276</strain>
    </source>
</reference>
<feature type="compositionally biased region" description="Polar residues" evidence="1">
    <location>
        <begin position="29"/>
        <end position="41"/>
    </location>
</feature>
<dbReference type="Proteomes" id="UP000265515">
    <property type="component" value="Unassembled WGS sequence"/>
</dbReference>
<feature type="region of interest" description="Disordered" evidence="1">
    <location>
        <begin position="29"/>
        <end position="176"/>
    </location>
</feature>
<gene>
    <name evidence="2" type="ORF">CBR_g46601</name>
</gene>
<name>A0A388M0V0_CHABU</name>
<dbReference type="EMBL" id="BFEA01000650">
    <property type="protein sequence ID" value="GBG88112.1"/>
    <property type="molecule type" value="Genomic_DNA"/>
</dbReference>
<sequence>MVAAGHQLSLPLVPFDAPVESLAGLSTCSSDRRQVVSTPQQPAGGKQKVITYQRRSGGSPSGNLPKTKRLARPPSDLPGSSCSGAISRSRDTAQRGMGEELDEETGEDERVHQLQSRLLATPQHIQGEGSYDVNVGREGGGGAEAQKSDDSSDDAEGVAPRLLSLPDDDEQETKKPSAVNMTQCFLLEYDDDDKKRRDPPRVVIDVVQILPIPVGDITFNQRSLNLAIFAGIDAAIEASNRPRSADDPAPWDPPELLLAPIMPSLEHPDNQGTQVLPQDFDSDRADEYFYYPVAGQHTSEAMKRAVERKFEAVEVFGFRNYDRVRIIYFDDDHTNKMRGYVNVATCKDGIWPLVKEFFQKFEAGELPLHDNKCPKDLPGKQEERLSGQFTEEVQGKKEVFHCIAARDGGPNAMVSFKDLVPSNFKCFGDMTAREKKIALRLMIDKKVIATTRLVPPGKLNMTNLLDIIMRERYMMRMFNYIVFKSENREAKEWKDGNFFDYENVEERFGVKAGEWDEERDRIPLEYVRRVLKRLGGEQEEKNLKGAGPKATEALYRDARFHFKYFVYHAIGKVDLRTTELRRLKNAALHLCWEKKGRRSTLLPVNMHPKELLLAADKIVTAATNLNCKAAILDLANPKDCLAWSPTDFDALHKMMSKLCGKVIPGTWKRYLVGTAGSKYGNLQADYKDTMVVVLHAEGGDLRKVTRIPKLEAELVELHVEEEKFKRCTTKHGGDEGNEREEYGRWERHPTRMHKLCSSFLHEDQGVLLIGKPHAGLVWELLRAGYHAFACDGSSKDISYLTTVIDILGKDARNDCTVESVPIENREEGRTKSGGASSPTRDVTDRASSIEQMQTDSPTPLQALENALIHGNRHGLHGRHRTLRGNTEHNMMADDDEDDLAVPYALPRLMLGDDIPDHIVQASEQPYFIEDKVPKTTSEKWGHHILWHTDVFEPCIFKGEWMMVLHLTSGWKVKARLAEVPWMKVTKSEIVFRVKCENDGADEAAIEEKAQLLFHSLHASNQLEYKHKFYDLPSSRSYKTIDWKIELPACQGIETIQLGCSQLGGQSATHFAASVGEAMSQTNVKIMGVDKGTRNVDKDPSNVAPYEPPLLTQAENQSASQMERPTPSTNMAVSDQMQQGGYAEHASEVQKDSDEMMKQLDEAEKYGKRNLRDQPHPRRRVIVYR</sequence>
<organism evidence="2 3">
    <name type="scientific">Chara braunii</name>
    <name type="common">Braun's stonewort</name>
    <dbReference type="NCBI Taxonomy" id="69332"/>
    <lineage>
        <taxon>Eukaryota</taxon>
        <taxon>Viridiplantae</taxon>
        <taxon>Streptophyta</taxon>
        <taxon>Charophyceae</taxon>
        <taxon>Charales</taxon>
        <taxon>Characeae</taxon>
        <taxon>Chara</taxon>
    </lineage>
</organism>
<dbReference type="Gramene" id="GBG88112">
    <property type="protein sequence ID" value="GBG88112"/>
    <property type="gene ID" value="CBR_g46601"/>
</dbReference>